<dbReference type="InterPro" id="IPR036837">
    <property type="entry name" value="Cation_efflux_CTD_sf"/>
</dbReference>
<protein>
    <submittedName>
        <fullName evidence="10">Cation transporter</fullName>
    </submittedName>
</protein>
<keyword evidence="3" id="KW-0813">Transport</keyword>
<dbReference type="PANTHER" id="PTHR43840:SF15">
    <property type="entry name" value="MITOCHONDRIAL METAL TRANSPORTER 1-RELATED"/>
    <property type="match status" value="1"/>
</dbReference>
<dbReference type="InterPro" id="IPR027470">
    <property type="entry name" value="Cation_efflux_CTD"/>
</dbReference>
<feature type="transmembrane region" description="Helical" evidence="7">
    <location>
        <begin position="185"/>
        <end position="206"/>
    </location>
</feature>
<proteinExistence type="inferred from homology"/>
<keyword evidence="5 7" id="KW-1133">Transmembrane helix</keyword>
<evidence type="ECO:0000256" key="7">
    <source>
        <dbReference type="SAM" id="Phobius"/>
    </source>
</evidence>
<dbReference type="PANTHER" id="PTHR43840">
    <property type="entry name" value="MITOCHONDRIAL METAL TRANSPORTER 1-RELATED"/>
    <property type="match status" value="1"/>
</dbReference>
<evidence type="ECO:0000256" key="2">
    <source>
        <dbReference type="ARBA" id="ARBA00008114"/>
    </source>
</evidence>
<comment type="similarity">
    <text evidence="2">Belongs to the cation diffusion facilitator (CDF) transporter (TC 2.A.4) family.</text>
</comment>
<evidence type="ECO:0000313" key="10">
    <source>
        <dbReference type="EMBL" id="MBE9145696.1"/>
    </source>
</evidence>
<dbReference type="InterPro" id="IPR027469">
    <property type="entry name" value="Cation_efflux_TMD_sf"/>
</dbReference>
<feature type="transmembrane region" description="Helical" evidence="7">
    <location>
        <begin position="119"/>
        <end position="135"/>
    </location>
</feature>
<dbReference type="InterPro" id="IPR050291">
    <property type="entry name" value="CDF_Transporter"/>
</dbReference>
<keyword evidence="11" id="KW-1185">Reference proteome</keyword>
<dbReference type="Gene3D" id="3.30.70.1350">
    <property type="entry name" value="Cation efflux protein, cytoplasmic domain"/>
    <property type="match status" value="1"/>
</dbReference>
<comment type="subcellular location">
    <subcellularLocation>
        <location evidence="1">Membrane</location>
        <topology evidence="1">Multi-pass membrane protein</topology>
    </subcellularLocation>
</comment>
<evidence type="ECO:0000259" key="8">
    <source>
        <dbReference type="Pfam" id="PF01545"/>
    </source>
</evidence>
<name>A0ABR9UIN2_9CYAN</name>
<dbReference type="InterPro" id="IPR002524">
    <property type="entry name" value="Cation_efflux"/>
</dbReference>
<feature type="transmembrane region" description="Helical" evidence="7">
    <location>
        <begin position="12"/>
        <end position="30"/>
    </location>
</feature>
<feature type="transmembrane region" description="Helical" evidence="7">
    <location>
        <begin position="155"/>
        <end position="173"/>
    </location>
</feature>
<feature type="domain" description="Cation efflux protein transmembrane" evidence="8">
    <location>
        <begin position="14"/>
        <end position="213"/>
    </location>
</feature>
<dbReference type="NCBIfam" id="TIGR01297">
    <property type="entry name" value="CDF"/>
    <property type="match status" value="1"/>
</dbReference>
<dbReference type="EMBL" id="JADEWU010000065">
    <property type="protein sequence ID" value="MBE9145696.1"/>
    <property type="molecule type" value="Genomic_DNA"/>
</dbReference>
<feature type="transmembrane region" description="Helical" evidence="7">
    <location>
        <begin position="80"/>
        <end position="98"/>
    </location>
</feature>
<dbReference type="Pfam" id="PF16916">
    <property type="entry name" value="ZT_dimer"/>
    <property type="match status" value="1"/>
</dbReference>
<accession>A0ABR9UIN2</accession>
<evidence type="ECO:0000256" key="3">
    <source>
        <dbReference type="ARBA" id="ARBA00022448"/>
    </source>
</evidence>
<dbReference type="Pfam" id="PF01545">
    <property type="entry name" value="Cation_efflux"/>
    <property type="match status" value="1"/>
</dbReference>
<comment type="caution">
    <text evidence="10">The sequence shown here is derived from an EMBL/GenBank/DDBJ whole genome shotgun (WGS) entry which is preliminary data.</text>
</comment>
<keyword evidence="4 7" id="KW-0812">Transmembrane</keyword>
<gene>
    <name evidence="10" type="ORF">IQ236_21120</name>
</gene>
<dbReference type="RefSeq" id="WP_190519345.1">
    <property type="nucleotide sequence ID" value="NZ_JADEWU010000065.1"/>
</dbReference>
<evidence type="ECO:0000313" key="11">
    <source>
        <dbReference type="Proteomes" id="UP000640725"/>
    </source>
</evidence>
<reference evidence="10 11" key="1">
    <citation type="submission" date="2020-10" db="EMBL/GenBank/DDBJ databases">
        <authorList>
            <person name="Castelo-Branco R."/>
            <person name="Eusebio N."/>
            <person name="Adriana R."/>
            <person name="Vieira A."/>
            <person name="Brugerolle De Fraissinette N."/>
            <person name="Rezende De Castro R."/>
            <person name="Schneider M.P."/>
            <person name="Vasconcelos V."/>
            <person name="Leao P.N."/>
        </authorList>
    </citation>
    <scope>NUCLEOTIDE SEQUENCE [LARGE SCALE GENOMIC DNA]</scope>
    <source>
        <strain evidence="10 11">LEGE 06226</strain>
    </source>
</reference>
<evidence type="ECO:0000256" key="5">
    <source>
        <dbReference type="ARBA" id="ARBA00022989"/>
    </source>
</evidence>
<organism evidence="10 11">
    <name type="scientific">Planktothrix mougeotii LEGE 06226</name>
    <dbReference type="NCBI Taxonomy" id="1828728"/>
    <lineage>
        <taxon>Bacteria</taxon>
        <taxon>Bacillati</taxon>
        <taxon>Cyanobacteriota</taxon>
        <taxon>Cyanophyceae</taxon>
        <taxon>Oscillatoriophycideae</taxon>
        <taxon>Oscillatoriales</taxon>
        <taxon>Microcoleaceae</taxon>
        <taxon>Planktothrix</taxon>
    </lineage>
</organism>
<evidence type="ECO:0000256" key="4">
    <source>
        <dbReference type="ARBA" id="ARBA00022692"/>
    </source>
</evidence>
<dbReference type="SUPFAM" id="SSF160240">
    <property type="entry name" value="Cation efflux protein cytoplasmic domain-like"/>
    <property type="match status" value="1"/>
</dbReference>
<dbReference type="SUPFAM" id="SSF161111">
    <property type="entry name" value="Cation efflux protein transmembrane domain-like"/>
    <property type="match status" value="1"/>
</dbReference>
<evidence type="ECO:0000256" key="1">
    <source>
        <dbReference type="ARBA" id="ARBA00004141"/>
    </source>
</evidence>
<evidence type="ECO:0000256" key="6">
    <source>
        <dbReference type="ARBA" id="ARBA00023136"/>
    </source>
</evidence>
<dbReference type="Gene3D" id="1.20.1510.10">
    <property type="entry name" value="Cation efflux protein transmembrane domain"/>
    <property type="match status" value="1"/>
</dbReference>
<dbReference type="Proteomes" id="UP000640725">
    <property type="component" value="Unassembled WGS sequence"/>
</dbReference>
<evidence type="ECO:0000259" key="9">
    <source>
        <dbReference type="Pfam" id="PF16916"/>
    </source>
</evidence>
<keyword evidence="6 7" id="KW-0472">Membrane</keyword>
<dbReference type="InterPro" id="IPR058533">
    <property type="entry name" value="Cation_efflux_TM"/>
</dbReference>
<feature type="domain" description="Cation efflux protein cytoplasmic" evidence="9">
    <location>
        <begin position="222"/>
        <end position="292"/>
    </location>
</feature>
<sequence length="305" mass="33636">MVQDNRSKIQWVLLLTLGLNLLVMTIKVIIGTITGSLSLLADALHSVTDSANNVLGLVTNHFASPQPDREHPYGHQKFDALGALGVGVFLGIACFQILSGAVERLFKGGEPVKISPHELWILLIVLGINIFVAYYERTAGQRLGSAVLVADAKHTMSDVWITIMVLGGLIGIWQGEVWNLPKLQYLDVILAFPVALLVFKSGWSVLTENLPWLVDQMVIDPETIKEIAMSVPGVLNCHNIASRGMIGRQVFIEMHMIVDATDVETAHSITEAVEAELENRFSPVRILIHVEPPQYQSEQITYESQ</sequence>